<dbReference type="InterPro" id="IPR022893">
    <property type="entry name" value="Shikimate_DH_fam"/>
</dbReference>
<protein>
    <submittedName>
        <fullName evidence="4">Shikimate dehydrogenase</fullName>
    </submittedName>
</protein>
<keyword evidence="2" id="KW-0028">Amino-acid biosynthesis</keyword>
<proteinExistence type="predicted"/>
<comment type="pathway">
    <text evidence="1">Metabolic intermediate biosynthesis; chorismate biosynthesis; chorismate from D-erythrose 4-phosphate and phosphoenolpyruvate: step 4/7.</text>
</comment>
<dbReference type="InterPro" id="IPR036291">
    <property type="entry name" value="NAD(P)-bd_dom_sf"/>
</dbReference>
<dbReference type="Gene3D" id="3.40.50.10860">
    <property type="entry name" value="Leucine Dehydrogenase, chain A, domain 1"/>
    <property type="match status" value="1"/>
</dbReference>
<dbReference type="Pfam" id="PF08501">
    <property type="entry name" value="Shikimate_dh_N"/>
    <property type="match status" value="1"/>
</dbReference>
<dbReference type="PANTHER" id="PTHR21089">
    <property type="entry name" value="SHIKIMATE DEHYDROGENASE"/>
    <property type="match status" value="1"/>
</dbReference>
<dbReference type="PANTHER" id="PTHR21089:SF1">
    <property type="entry name" value="BIFUNCTIONAL 3-DEHYDROQUINATE DEHYDRATASE_SHIKIMATE DEHYDROGENASE, CHLOROPLASTIC"/>
    <property type="match status" value="1"/>
</dbReference>
<sequence length="290" mass="30808">MLRLPNLASGALRTATREALAVTKSEQRQLAVLGSPIAHSKSPLIHRAAYELLELPWDYGSAELTADGLEAFLKSCGAEWQGLSLTMPLKEEAHRLAVMRDPVAEQSGVVNTLLRLAGDAGWAGFNTDVPGLASAIDRADLDVTHTIVLGSGATAVSAILAVQHLGAERVQILARNTATAADLAQRFNLEPGGNAAATLVISTLPGPASDTVELPSELLQIPLFDVAYDPWPSPLARRWEAAGGVSHSGLEMLVEQAIIQIRIFRNGDPDTPLPSEDEVRAAMQRAVHSD</sequence>
<dbReference type="Gene3D" id="3.40.50.720">
    <property type="entry name" value="NAD(P)-binding Rossmann-like Domain"/>
    <property type="match status" value="1"/>
</dbReference>
<dbReference type="EMBL" id="CP049933">
    <property type="protein sequence ID" value="QIM19732.1"/>
    <property type="molecule type" value="Genomic_DNA"/>
</dbReference>
<dbReference type="InterPro" id="IPR013708">
    <property type="entry name" value="Shikimate_DH-bd_N"/>
</dbReference>
<evidence type="ECO:0000313" key="5">
    <source>
        <dbReference type="Proteomes" id="UP000503441"/>
    </source>
</evidence>
<keyword evidence="5" id="KW-1185">Reference proteome</keyword>
<evidence type="ECO:0000313" key="4">
    <source>
        <dbReference type="EMBL" id="QIM19732.1"/>
    </source>
</evidence>
<dbReference type="SUPFAM" id="SSF53223">
    <property type="entry name" value="Aminoacid dehydrogenase-like, N-terminal domain"/>
    <property type="match status" value="1"/>
</dbReference>
<dbReference type="SUPFAM" id="SSF51735">
    <property type="entry name" value="NAD(P)-binding Rossmann-fold domains"/>
    <property type="match status" value="1"/>
</dbReference>
<gene>
    <name evidence="4" type="ORF">G7066_07715</name>
</gene>
<organism evidence="4 5">
    <name type="scientific">Leucobacter coleopterorum</name>
    <dbReference type="NCBI Taxonomy" id="2714933"/>
    <lineage>
        <taxon>Bacteria</taxon>
        <taxon>Bacillati</taxon>
        <taxon>Actinomycetota</taxon>
        <taxon>Actinomycetes</taxon>
        <taxon>Micrococcales</taxon>
        <taxon>Microbacteriaceae</taxon>
        <taxon>Leucobacter</taxon>
    </lineage>
</organism>
<accession>A0ABX6K385</accession>
<dbReference type="CDD" id="cd01065">
    <property type="entry name" value="NAD_bind_Shikimate_DH"/>
    <property type="match status" value="1"/>
</dbReference>
<keyword evidence="2" id="KW-0057">Aromatic amino acid biosynthesis</keyword>
<feature type="domain" description="Shikimate dehydrogenase substrate binding N-terminal" evidence="3">
    <location>
        <begin position="32"/>
        <end position="113"/>
    </location>
</feature>
<evidence type="ECO:0000256" key="1">
    <source>
        <dbReference type="ARBA" id="ARBA00004871"/>
    </source>
</evidence>
<name>A0ABX6K385_9MICO</name>
<dbReference type="Proteomes" id="UP000503441">
    <property type="component" value="Chromosome"/>
</dbReference>
<reference evidence="4 5" key="1">
    <citation type="submission" date="2020-03" db="EMBL/GenBank/DDBJ databases">
        <title>Leucobacter sp. nov., isolated from beetles.</title>
        <authorList>
            <person name="Hyun D.-W."/>
            <person name="Bae J.-W."/>
        </authorList>
    </citation>
    <scope>NUCLEOTIDE SEQUENCE [LARGE SCALE GENOMIC DNA]</scope>
    <source>
        <strain evidence="4 5">HDW9A</strain>
    </source>
</reference>
<evidence type="ECO:0000256" key="2">
    <source>
        <dbReference type="ARBA" id="ARBA00023141"/>
    </source>
</evidence>
<evidence type="ECO:0000259" key="3">
    <source>
        <dbReference type="Pfam" id="PF08501"/>
    </source>
</evidence>
<dbReference type="InterPro" id="IPR046346">
    <property type="entry name" value="Aminoacid_DH-like_N_sf"/>
</dbReference>